<reference evidence="1" key="1">
    <citation type="submission" date="2020-07" db="EMBL/GenBank/DDBJ databases">
        <title>Genome sequence and genetic diversity analysis of an under-domesticated orphan crop, white fonio (Digitaria exilis).</title>
        <authorList>
            <person name="Bennetzen J.L."/>
            <person name="Chen S."/>
            <person name="Ma X."/>
            <person name="Wang X."/>
            <person name="Yssel A.E.J."/>
            <person name="Chaluvadi S.R."/>
            <person name="Johnson M."/>
            <person name="Gangashetty P."/>
            <person name="Hamidou F."/>
            <person name="Sanogo M.D."/>
            <person name="Zwaenepoel A."/>
            <person name="Wallace J."/>
            <person name="Van De Peer Y."/>
            <person name="Van Deynze A."/>
        </authorList>
    </citation>
    <scope>NUCLEOTIDE SEQUENCE</scope>
    <source>
        <tissue evidence="1">Leaves</tissue>
    </source>
</reference>
<organism evidence="1 2">
    <name type="scientific">Digitaria exilis</name>
    <dbReference type="NCBI Taxonomy" id="1010633"/>
    <lineage>
        <taxon>Eukaryota</taxon>
        <taxon>Viridiplantae</taxon>
        <taxon>Streptophyta</taxon>
        <taxon>Embryophyta</taxon>
        <taxon>Tracheophyta</taxon>
        <taxon>Spermatophyta</taxon>
        <taxon>Magnoliopsida</taxon>
        <taxon>Liliopsida</taxon>
        <taxon>Poales</taxon>
        <taxon>Poaceae</taxon>
        <taxon>PACMAD clade</taxon>
        <taxon>Panicoideae</taxon>
        <taxon>Panicodae</taxon>
        <taxon>Paniceae</taxon>
        <taxon>Anthephorinae</taxon>
        <taxon>Digitaria</taxon>
    </lineage>
</organism>
<dbReference type="OrthoDB" id="642019at2759"/>
<name>A0A835AR96_9POAL</name>
<dbReference type="EMBL" id="JACEFO010002268">
    <property type="protein sequence ID" value="KAF8669951.1"/>
    <property type="molecule type" value="Genomic_DNA"/>
</dbReference>
<keyword evidence="2" id="KW-1185">Reference proteome</keyword>
<sequence>MIMLLFMVFSVVLGAVWPLAGDKELPGEATASESIVRFMWQLYRRRLSSGPEP</sequence>
<dbReference type="Proteomes" id="UP000636709">
    <property type="component" value="Unassembled WGS sequence"/>
</dbReference>
<dbReference type="AlphaFoldDB" id="A0A835AR96"/>
<protein>
    <submittedName>
        <fullName evidence="1">Uncharacterized protein</fullName>
    </submittedName>
</protein>
<comment type="caution">
    <text evidence="1">The sequence shown here is derived from an EMBL/GenBank/DDBJ whole genome shotgun (WGS) entry which is preliminary data.</text>
</comment>
<evidence type="ECO:0000313" key="2">
    <source>
        <dbReference type="Proteomes" id="UP000636709"/>
    </source>
</evidence>
<proteinExistence type="predicted"/>
<gene>
    <name evidence="1" type="ORF">HU200_051133</name>
</gene>
<accession>A0A835AR96</accession>
<evidence type="ECO:0000313" key="1">
    <source>
        <dbReference type="EMBL" id="KAF8669951.1"/>
    </source>
</evidence>